<gene>
    <name evidence="9" type="ORF">MKW98_007922</name>
</gene>
<evidence type="ECO:0000256" key="7">
    <source>
        <dbReference type="SAM" id="MobiDB-lite"/>
    </source>
</evidence>
<evidence type="ECO:0000256" key="3">
    <source>
        <dbReference type="ARBA" id="ARBA00023015"/>
    </source>
</evidence>
<dbReference type="AlphaFoldDB" id="A0AAD4SIA7"/>
<feature type="domain" description="Transcriptional coactivator p15 (PC4) C-terminal" evidence="8">
    <location>
        <begin position="40"/>
        <end position="91"/>
    </location>
</feature>
<sequence length="128" mass="14568">MWRNRKRKDEGDFIDDGDVKARKNPKKASAADDSDSIVVCEISKNRRVSVRNWQGKVVVDIREFYVKDGQEFPGKKGISLSMDQWNILRDHCIVFLLFLQGSSSSSLTSFPFCNFVNDAGRKTTTCGR</sequence>
<evidence type="ECO:0000256" key="5">
    <source>
        <dbReference type="ARBA" id="ARBA00023163"/>
    </source>
</evidence>
<evidence type="ECO:0000256" key="4">
    <source>
        <dbReference type="ARBA" id="ARBA00023125"/>
    </source>
</evidence>
<dbReference type="Gene3D" id="2.30.31.10">
    <property type="entry name" value="Transcriptional Coactivator Pc4, Chain A"/>
    <property type="match status" value="1"/>
</dbReference>
<feature type="region of interest" description="Disordered" evidence="7">
    <location>
        <begin position="1"/>
        <end position="33"/>
    </location>
</feature>
<dbReference type="GO" id="GO:0003713">
    <property type="term" value="F:transcription coactivator activity"/>
    <property type="evidence" value="ECO:0007669"/>
    <property type="project" value="InterPro"/>
</dbReference>
<evidence type="ECO:0000256" key="2">
    <source>
        <dbReference type="ARBA" id="ARBA00009001"/>
    </source>
</evidence>
<evidence type="ECO:0000259" key="8">
    <source>
        <dbReference type="Pfam" id="PF02229"/>
    </source>
</evidence>
<dbReference type="InterPro" id="IPR045125">
    <property type="entry name" value="Sub1/Tcp4-like"/>
</dbReference>
<dbReference type="GO" id="GO:0005634">
    <property type="term" value="C:nucleus"/>
    <property type="evidence" value="ECO:0007669"/>
    <property type="project" value="UniProtKB-SubCell"/>
</dbReference>
<dbReference type="InterPro" id="IPR009044">
    <property type="entry name" value="ssDNA-bd_transcriptional_reg"/>
</dbReference>
<evidence type="ECO:0000256" key="6">
    <source>
        <dbReference type="ARBA" id="ARBA00023242"/>
    </source>
</evidence>
<keyword evidence="6" id="KW-0539">Nucleus</keyword>
<evidence type="ECO:0000256" key="1">
    <source>
        <dbReference type="ARBA" id="ARBA00004123"/>
    </source>
</evidence>
<accession>A0AAD4SIA7</accession>
<keyword evidence="3" id="KW-0805">Transcription regulation</keyword>
<organism evidence="9 10">
    <name type="scientific">Papaver atlanticum</name>
    <dbReference type="NCBI Taxonomy" id="357466"/>
    <lineage>
        <taxon>Eukaryota</taxon>
        <taxon>Viridiplantae</taxon>
        <taxon>Streptophyta</taxon>
        <taxon>Embryophyta</taxon>
        <taxon>Tracheophyta</taxon>
        <taxon>Spermatophyta</taxon>
        <taxon>Magnoliopsida</taxon>
        <taxon>Ranunculales</taxon>
        <taxon>Papaveraceae</taxon>
        <taxon>Papaveroideae</taxon>
        <taxon>Papaver</taxon>
    </lineage>
</organism>
<evidence type="ECO:0000313" key="10">
    <source>
        <dbReference type="Proteomes" id="UP001202328"/>
    </source>
</evidence>
<dbReference type="SUPFAM" id="SSF54447">
    <property type="entry name" value="ssDNA-binding transcriptional regulator domain"/>
    <property type="match status" value="1"/>
</dbReference>
<dbReference type="EMBL" id="JAJJMB010010320">
    <property type="protein sequence ID" value="KAI3909398.1"/>
    <property type="molecule type" value="Genomic_DNA"/>
</dbReference>
<evidence type="ECO:0000313" key="9">
    <source>
        <dbReference type="EMBL" id="KAI3909398.1"/>
    </source>
</evidence>
<dbReference type="Proteomes" id="UP001202328">
    <property type="component" value="Unassembled WGS sequence"/>
</dbReference>
<comment type="caution">
    <text evidence="9">The sequence shown here is derived from an EMBL/GenBank/DDBJ whole genome shotgun (WGS) entry which is preliminary data.</text>
</comment>
<keyword evidence="5" id="KW-0804">Transcription</keyword>
<protein>
    <recommendedName>
        <fullName evidence="8">Transcriptional coactivator p15 (PC4) C-terminal domain-containing protein</fullName>
    </recommendedName>
</protein>
<reference evidence="9" key="1">
    <citation type="submission" date="2022-04" db="EMBL/GenBank/DDBJ databases">
        <title>A functionally conserved STORR gene fusion in Papaver species that diverged 16.8 million years ago.</title>
        <authorList>
            <person name="Catania T."/>
        </authorList>
    </citation>
    <scope>NUCLEOTIDE SEQUENCE</scope>
    <source>
        <strain evidence="9">S-188037</strain>
    </source>
</reference>
<dbReference type="InterPro" id="IPR003173">
    <property type="entry name" value="PC4_C"/>
</dbReference>
<dbReference type="GO" id="GO:0060261">
    <property type="term" value="P:positive regulation of transcription initiation by RNA polymerase II"/>
    <property type="evidence" value="ECO:0007669"/>
    <property type="project" value="InterPro"/>
</dbReference>
<dbReference type="Pfam" id="PF02229">
    <property type="entry name" value="PC4"/>
    <property type="match status" value="1"/>
</dbReference>
<dbReference type="GO" id="GO:0003677">
    <property type="term" value="F:DNA binding"/>
    <property type="evidence" value="ECO:0007669"/>
    <property type="project" value="UniProtKB-KW"/>
</dbReference>
<comment type="subcellular location">
    <subcellularLocation>
        <location evidence="1">Nucleus</location>
    </subcellularLocation>
</comment>
<proteinExistence type="inferred from homology"/>
<keyword evidence="10" id="KW-1185">Reference proteome</keyword>
<dbReference type="FunFam" id="2.30.31.10:FF:000005">
    <property type="entry name" value="Putative transcriptional co-activator"/>
    <property type="match status" value="1"/>
</dbReference>
<feature type="compositionally biased region" description="Basic and acidic residues" evidence="7">
    <location>
        <begin position="7"/>
        <end position="21"/>
    </location>
</feature>
<dbReference type="PANTHER" id="PTHR13215">
    <property type="entry name" value="RNA POLYMERASE II TRANSCRIPTIONAL COACTIVATOR"/>
    <property type="match status" value="1"/>
</dbReference>
<name>A0AAD4SIA7_9MAGN</name>
<keyword evidence="4" id="KW-0238">DNA-binding</keyword>
<comment type="similarity">
    <text evidence="2">Belongs to the transcriptional coactivator PC4 family.</text>
</comment>